<keyword evidence="2" id="KW-1185">Reference proteome</keyword>
<reference evidence="1" key="1">
    <citation type="submission" date="2013-04" db="EMBL/GenBank/DDBJ databases">
        <title>The Genome Sequence of Fonticula alba ATCC 38817.</title>
        <authorList>
            <consortium name="The Broad Institute Genomics Platform"/>
            <person name="Russ C."/>
            <person name="Cuomo C."/>
            <person name="Burger G."/>
            <person name="Gray M.W."/>
            <person name="Holland P.W.H."/>
            <person name="King N."/>
            <person name="Lang F.B.F."/>
            <person name="Roger A.J."/>
            <person name="Ruiz-Trillo I."/>
            <person name="Brown M."/>
            <person name="Walker B."/>
            <person name="Young S."/>
            <person name="Zeng Q."/>
            <person name="Gargeya S."/>
            <person name="Fitzgerald M."/>
            <person name="Haas B."/>
            <person name="Abouelleil A."/>
            <person name="Allen A.W."/>
            <person name="Alvarado L."/>
            <person name="Arachchi H.M."/>
            <person name="Berlin A.M."/>
            <person name="Chapman S.B."/>
            <person name="Gainer-Dewar J."/>
            <person name="Goldberg J."/>
            <person name="Griggs A."/>
            <person name="Gujja S."/>
            <person name="Hansen M."/>
            <person name="Howarth C."/>
            <person name="Imamovic A."/>
            <person name="Ireland A."/>
            <person name="Larimer J."/>
            <person name="McCowan C."/>
            <person name="Murphy C."/>
            <person name="Pearson M."/>
            <person name="Poon T.W."/>
            <person name="Priest M."/>
            <person name="Roberts A."/>
            <person name="Saif S."/>
            <person name="Shea T."/>
            <person name="Sisk P."/>
            <person name="Sykes S."/>
            <person name="Wortman J."/>
            <person name="Nusbaum C."/>
            <person name="Birren B."/>
        </authorList>
    </citation>
    <scope>NUCLEOTIDE SEQUENCE [LARGE SCALE GENOMIC DNA]</scope>
    <source>
        <strain evidence="1">ATCC 38817</strain>
    </source>
</reference>
<proteinExistence type="predicted"/>
<dbReference type="EMBL" id="KB932212">
    <property type="protein sequence ID" value="KCV67832.1"/>
    <property type="molecule type" value="Genomic_DNA"/>
</dbReference>
<organism evidence="1">
    <name type="scientific">Fonticula alba</name>
    <name type="common">Slime mold</name>
    <dbReference type="NCBI Taxonomy" id="691883"/>
    <lineage>
        <taxon>Eukaryota</taxon>
        <taxon>Rotosphaerida</taxon>
        <taxon>Fonticulaceae</taxon>
        <taxon>Fonticula</taxon>
    </lineage>
</organism>
<gene>
    <name evidence="1" type="ORF">H696_05564</name>
</gene>
<name>A0A058Z2T2_FONAL</name>
<sequence length="334" mass="35447">MHSPRAPVAAWPEAPRSPISLTSTNALVPGSPLFSSTPSALVPTPGHRGCLLVVSICSPAASGTSTPEKDADGYFDDAFAGRPSCLFRYTLTQEDVDRATGALPVAAEAAAAAAAPPMPGLAAGPGLLPPAPGGTSHGPSDIVLEAERLHLVHRVPFDRAAFEQAVQQKLNLISAHYDSIQNIFSSSSLFDEWESSEGKLAPGDVVIEMEEDFLEQDSDSEGPPPAPRVTTLRGVTARLAGEEALRRYIDLLDVENEKRRSSIAAFLGKLPFMLGSFTMSYILSRIVNKLIDHAILFARSPQAAELLQQGVLVATRLSESLMRSLSSVRLLGAS</sequence>
<evidence type="ECO:0000313" key="1">
    <source>
        <dbReference type="EMBL" id="KCV67832.1"/>
    </source>
</evidence>
<dbReference type="GeneID" id="20530289"/>
<dbReference type="Proteomes" id="UP000030693">
    <property type="component" value="Unassembled WGS sequence"/>
</dbReference>
<evidence type="ECO:0000313" key="2">
    <source>
        <dbReference type="Proteomes" id="UP000030693"/>
    </source>
</evidence>
<protein>
    <submittedName>
        <fullName evidence="1">Uncharacterized protein</fullName>
    </submittedName>
</protein>
<accession>A0A058Z2T2</accession>
<dbReference type="AlphaFoldDB" id="A0A058Z2T2"/>
<dbReference type="RefSeq" id="XP_009497652.1">
    <property type="nucleotide sequence ID" value="XM_009499377.1"/>
</dbReference>